<dbReference type="KEGG" id="api:115033141"/>
<keyword evidence="3" id="KW-1185">Reference proteome</keyword>
<proteinExistence type="predicted"/>
<feature type="region of interest" description="Disordered" evidence="1">
    <location>
        <begin position="1"/>
        <end position="117"/>
    </location>
</feature>
<feature type="compositionally biased region" description="Low complexity" evidence="1">
    <location>
        <begin position="62"/>
        <end position="74"/>
    </location>
</feature>
<dbReference type="AlphaFoldDB" id="A0A8R2JKX4"/>
<sequence length="184" mass="19685">MERPIPAPRSSTTQPPGTATHPAPATSPSPATLNSRQRRNQKRMRDYKATKASQQHRLQKQAPTPSTAPETTPDPSQPGPAVSNLTVATGPEVTHTSGATGTTEEPTTATPQTAAMEISPEEEAELLSETNMRQVWLTERALADPAAGPPRPVRMHFVEDAARDRGRNNLPTANEVAAVFVGEL</sequence>
<dbReference type="RefSeq" id="XP_029341074.1">
    <property type="nucleotide sequence ID" value="XM_029485214.1"/>
</dbReference>
<name>A0A8R2JKX4_ACYPI</name>
<dbReference type="Proteomes" id="UP000007819">
    <property type="component" value="Chromosome X"/>
</dbReference>
<feature type="compositionally biased region" description="Low complexity" evidence="1">
    <location>
        <begin position="12"/>
        <end position="32"/>
    </location>
</feature>
<reference evidence="2" key="2">
    <citation type="submission" date="2022-06" db="UniProtKB">
        <authorList>
            <consortium name="EnsemblMetazoa"/>
        </authorList>
    </citation>
    <scope>IDENTIFICATION</scope>
</reference>
<organism evidence="2 3">
    <name type="scientific">Acyrthosiphon pisum</name>
    <name type="common">Pea aphid</name>
    <dbReference type="NCBI Taxonomy" id="7029"/>
    <lineage>
        <taxon>Eukaryota</taxon>
        <taxon>Metazoa</taxon>
        <taxon>Ecdysozoa</taxon>
        <taxon>Arthropoda</taxon>
        <taxon>Hexapoda</taxon>
        <taxon>Insecta</taxon>
        <taxon>Pterygota</taxon>
        <taxon>Neoptera</taxon>
        <taxon>Paraneoptera</taxon>
        <taxon>Hemiptera</taxon>
        <taxon>Sternorrhyncha</taxon>
        <taxon>Aphidomorpha</taxon>
        <taxon>Aphidoidea</taxon>
        <taxon>Aphididae</taxon>
        <taxon>Macrosiphini</taxon>
        <taxon>Acyrthosiphon</taxon>
    </lineage>
</organism>
<evidence type="ECO:0000313" key="2">
    <source>
        <dbReference type="EnsemblMetazoa" id="XP_029341074.1"/>
    </source>
</evidence>
<reference evidence="3" key="1">
    <citation type="submission" date="2010-06" db="EMBL/GenBank/DDBJ databases">
        <authorList>
            <person name="Jiang H."/>
            <person name="Abraham K."/>
            <person name="Ali S."/>
            <person name="Alsbrooks S.L."/>
            <person name="Anim B.N."/>
            <person name="Anosike U.S."/>
            <person name="Attaway T."/>
            <person name="Bandaranaike D.P."/>
            <person name="Battles P.K."/>
            <person name="Bell S.N."/>
            <person name="Bell A.V."/>
            <person name="Beltran B."/>
            <person name="Bickham C."/>
            <person name="Bustamante Y."/>
            <person name="Caleb T."/>
            <person name="Canada A."/>
            <person name="Cardenas V."/>
            <person name="Carter K."/>
            <person name="Chacko J."/>
            <person name="Chandrabose M.N."/>
            <person name="Chavez D."/>
            <person name="Chavez A."/>
            <person name="Chen L."/>
            <person name="Chu H.-S."/>
            <person name="Claassen K.J."/>
            <person name="Cockrell R."/>
            <person name="Collins M."/>
            <person name="Cooper J.A."/>
            <person name="Cree A."/>
            <person name="Curry S.M."/>
            <person name="Da Y."/>
            <person name="Dao M.D."/>
            <person name="Das B."/>
            <person name="Davila M.-L."/>
            <person name="Davy-Carroll L."/>
            <person name="Denson S."/>
            <person name="Dinh H."/>
            <person name="Ebong V.E."/>
            <person name="Edwards J.R."/>
            <person name="Egan A."/>
            <person name="El-Daye J."/>
            <person name="Escobedo L."/>
            <person name="Fernandez S."/>
            <person name="Fernando P.R."/>
            <person name="Flagg N."/>
            <person name="Forbes L.D."/>
            <person name="Fowler R.G."/>
            <person name="Fu Q."/>
            <person name="Gabisi R.A."/>
            <person name="Ganer J."/>
            <person name="Garbino Pronczuk A."/>
            <person name="Garcia R.M."/>
            <person name="Garner T."/>
            <person name="Garrett T.E."/>
            <person name="Gonzalez D.A."/>
            <person name="Hamid H."/>
            <person name="Hawkins E.S."/>
            <person name="Hirani K."/>
            <person name="Hogues M.E."/>
            <person name="Hollins B."/>
            <person name="Hsiao C.-H."/>
            <person name="Jabil R."/>
            <person name="James M.L."/>
            <person name="Jhangiani S.N."/>
            <person name="Johnson B."/>
            <person name="Johnson Q."/>
            <person name="Joshi V."/>
            <person name="Kalu J.B."/>
            <person name="Kam C."/>
            <person name="Kashfia A."/>
            <person name="Keebler J."/>
            <person name="Kisamo H."/>
            <person name="Kovar C.L."/>
            <person name="Lago L.A."/>
            <person name="Lai C.-Y."/>
            <person name="Laidlaw J."/>
            <person name="Lara F."/>
            <person name="Le T.-K."/>
            <person name="Lee S.L."/>
            <person name="Legall F.H."/>
            <person name="Lemon S.J."/>
            <person name="Lewis L.R."/>
            <person name="Li B."/>
            <person name="Liu Y."/>
            <person name="Liu Y.-S."/>
            <person name="Lopez J."/>
            <person name="Lozado R.J."/>
            <person name="Lu J."/>
            <person name="Madu R.C."/>
            <person name="Maheshwari M."/>
            <person name="Maheshwari R."/>
            <person name="Malloy K."/>
            <person name="Martinez E."/>
            <person name="Mathew T."/>
            <person name="Mercado I.C."/>
            <person name="Mercado C."/>
            <person name="Meyer B."/>
            <person name="Montgomery K."/>
            <person name="Morgan M.B."/>
            <person name="Munidasa M."/>
            <person name="Nazareth L.V."/>
            <person name="Nelson J."/>
            <person name="Ng B.M."/>
            <person name="Nguyen N.B."/>
            <person name="Nguyen P.Q."/>
            <person name="Nguyen T."/>
            <person name="Obregon M."/>
            <person name="Okwuonu G.O."/>
            <person name="Onwere C.G."/>
            <person name="Orozco G."/>
            <person name="Parra A."/>
            <person name="Patel S."/>
            <person name="Patil S."/>
            <person name="Perez A."/>
            <person name="Perez Y."/>
            <person name="Pham C."/>
            <person name="Primus E.L."/>
            <person name="Pu L.-L."/>
            <person name="Puazo M."/>
            <person name="Qin X."/>
            <person name="Quiroz J.B."/>
            <person name="Reese J."/>
            <person name="Richards S."/>
            <person name="Rives C.M."/>
            <person name="Robberts R."/>
            <person name="Ruiz S.J."/>
            <person name="Ruiz M.J."/>
            <person name="Santibanez J."/>
            <person name="Schneider B.W."/>
            <person name="Sisson I."/>
            <person name="Smith M."/>
            <person name="Sodergren E."/>
            <person name="Song X.-Z."/>
            <person name="Song B.B."/>
            <person name="Summersgill H."/>
            <person name="Thelus R."/>
            <person name="Thornton R.D."/>
            <person name="Trejos Z.Y."/>
            <person name="Usmani K."/>
            <person name="Vattathil S."/>
            <person name="Villasana D."/>
            <person name="Walker D.L."/>
            <person name="Wang S."/>
            <person name="Wang K."/>
            <person name="White C.S."/>
            <person name="Williams A.C."/>
            <person name="Williamson J."/>
            <person name="Wilson K."/>
            <person name="Woghiren I.O."/>
            <person name="Woodworth J.R."/>
            <person name="Worley K.C."/>
            <person name="Wright R.A."/>
            <person name="Wu W."/>
            <person name="Young L."/>
            <person name="Zhang L."/>
            <person name="Zhang J."/>
            <person name="Zhu Y."/>
            <person name="Muzny D.M."/>
            <person name="Weinstock G."/>
            <person name="Gibbs R.A."/>
        </authorList>
    </citation>
    <scope>NUCLEOTIDE SEQUENCE [LARGE SCALE GENOMIC DNA]</scope>
    <source>
        <strain evidence="3">LSR1</strain>
    </source>
</reference>
<evidence type="ECO:0000256" key="1">
    <source>
        <dbReference type="SAM" id="MobiDB-lite"/>
    </source>
</evidence>
<feature type="compositionally biased region" description="Low complexity" evidence="1">
    <location>
        <begin position="96"/>
        <end position="115"/>
    </location>
</feature>
<protein>
    <submittedName>
        <fullName evidence="2">Uncharacterized protein</fullName>
    </submittedName>
</protein>
<accession>A0A8R2JKX4</accession>
<dbReference type="EnsemblMetazoa" id="XM_029485214.1">
    <property type="protein sequence ID" value="XP_029341074.1"/>
    <property type="gene ID" value="LOC115033141"/>
</dbReference>
<dbReference type="GeneID" id="115033141"/>
<evidence type="ECO:0000313" key="3">
    <source>
        <dbReference type="Proteomes" id="UP000007819"/>
    </source>
</evidence>